<accession>A0A926E4I7</accession>
<name>A0A926E4I7_9FIRM</name>
<dbReference type="EMBL" id="JACRSV010000001">
    <property type="protein sequence ID" value="MBC8559405.1"/>
    <property type="molecule type" value="Genomic_DNA"/>
</dbReference>
<evidence type="ECO:0000313" key="1">
    <source>
        <dbReference type="EMBL" id="MBC8559405.1"/>
    </source>
</evidence>
<dbReference type="InterPro" id="IPR049215">
    <property type="entry name" value="DUF6809"/>
</dbReference>
<dbReference type="RefSeq" id="WP_249294299.1">
    <property type="nucleotide sequence ID" value="NZ_JACRSV010000001.1"/>
</dbReference>
<dbReference type="AlphaFoldDB" id="A0A926E4I7"/>
<proteinExistence type="predicted"/>
<reference evidence="1" key="1">
    <citation type="submission" date="2020-08" db="EMBL/GenBank/DDBJ databases">
        <title>Genome public.</title>
        <authorList>
            <person name="Liu C."/>
            <person name="Sun Q."/>
        </authorList>
    </citation>
    <scope>NUCLEOTIDE SEQUENCE</scope>
    <source>
        <strain evidence="1">NSJ-33</strain>
    </source>
</reference>
<organism evidence="1 2">
    <name type="scientific">Fumia xinanensis</name>
    <dbReference type="NCBI Taxonomy" id="2763659"/>
    <lineage>
        <taxon>Bacteria</taxon>
        <taxon>Bacillati</taxon>
        <taxon>Bacillota</taxon>
        <taxon>Clostridia</taxon>
        <taxon>Eubacteriales</taxon>
        <taxon>Oscillospiraceae</taxon>
        <taxon>Fumia</taxon>
    </lineage>
</organism>
<evidence type="ECO:0000313" key="2">
    <source>
        <dbReference type="Proteomes" id="UP000610760"/>
    </source>
</evidence>
<dbReference type="Proteomes" id="UP000610760">
    <property type="component" value="Unassembled WGS sequence"/>
</dbReference>
<comment type="caution">
    <text evidence="1">The sequence shown here is derived from an EMBL/GenBank/DDBJ whole genome shotgun (WGS) entry which is preliminary data.</text>
</comment>
<gene>
    <name evidence="1" type="ORF">H8710_04895</name>
</gene>
<protein>
    <submittedName>
        <fullName evidence="1">Uncharacterized protein</fullName>
    </submittedName>
</protein>
<sequence>MYEAIGALYDELIDSISHEVTSLPDYWDVSDNAVKAEEALYKTLSDEQRTLYDKLNYADYELDSLEAKSDFTVGFRLGGALMLEILSE</sequence>
<keyword evidence="2" id="KW-1185">Reference proteome</keyword>
<dbReference type="Pfam" id="PF20648">
    <property type="entry name" value="DUF6809"/>
    <property type="match status" value="1"/>
</dbReference>